<keyword evidence="3" id="KW-1185">Reference proteome</keyword>
<feature type="compositionally biased region" description="Low complexity" evidence="1">
    <location>
        <begin position="46"/>
        <end position="58"/>
    </location>
</feature>
<accession>A0A7C9RN00</accession>
<evidence type="ECO:0000313" key="2">
    <source>
        <dbReference type="EMBL" id="NGY58207.1"/>
    </source>
</evidence>
<dbReference type="EMBL" id="JAAMPJ010000001">
    <property type="protein sequence ID" value="NGY58207.1"/>
    <property type="molecule type" value="Genomic_DNA"/>
</dbReference>
<dbReference type="AlphaFoldDB" id="A0A7C9RN00"/>
<organism evidence="2 3">
    <name type="scientific">Lentzea alba</name>
    <dbReference type="NCBI Taxonomy" id="2714351"/>
    <lineage>
        <taxon>Bacteria</taxon>
        <taxon>Bacillati</taxon>
        <taxon>Actinomycetota</taxon>
        <taxon>Actinomycetes</taxon>
        <taxon>Pseudonocardiales</taxon>
        <taxon>Pseudonocardiaceae</taxon>
        <taxon>Lentzea</taxon>
    </lineage>
</organism>
<evidence type="ECO:0000256" key="1">
    <source>
        <dbReference type="SAM" id="MobiDB-lite"/>
    </source>
</evidence>
<reference evidence="2 3" key="1">
    <citation type="submission" date="2020-03" db="EMBL/GenBank/DDBJ databases">
        <title>Isolation and identification of active actinomycetes.</title>
        <authorList>
            <person name="Sun X."/>
        </authorList>
    </citation>
    <scope>NUCLEOTIDE SEQUENCE [LARGE SCALE GENOMIC DNA]</scope>
    <source>
        <strain evidence="2 3">NEAU-D13</strain>
    </source>
</reference>
<comment type="caution">
    <text evidence="2">The sequence shown here is derived from an EMBL/GenBank/DDBJ whole genome shotgun (WGS) entry which is preliminary data.</text>
</comment>
<evidence type="ECO:0000313" key="3">
    <source>
        <dbReference type="Proteomes" id="UP000481360"/>
    </source>
</evidence>
<sequence length="115" mass="12000">MASPRNRTAVAGSNTSTGTSRPTCDPRAVLVITTWAGPTDGRCGRTTSSDTTLSNTSNAGPGRVCRWLRTLAQVTSALSSGRYSPRRSASSAIPALTWSSVSPPSHATSHPSRTR</sequence>
<protein>
    <submittedName>
        <fullName evidence="2">Uncharacterized protein</fullName>
    </submittedName>
</protein>
<feature type="compositionally biased region" description="Polar residues" evidence="1">
    <location>
        <begin position="97"/>
        <end position="115"/>
    </location>
</feature>
<feature type="compositionally biased region" description="Low complexity" evidence="1">
    <location>
        <begin position="79"/>
        <end position="95"/>
    </location>
</feature>
<feature type="region of interest" description="Disordered" evidence="1">
    <location>
        <begin position="1"/>
        <end position="61"/>
    </location>
</feature>
<proteinExistence type="predicted"/>
<gene>
    <name evidence="2" type="ORF">G7043_04570</name>
</gene>
<feature type="compositionally biased region" description="Polar residues" evidence="1">
    <location>
        <begin position="11"/>
        <end position="22"/>
    </location>
</feature>
<dbReference type="Proteomes" id="UP000481360">
    <property type="component" value="Unassembled WGS sequence"/>
</dbReference>
<feature type="region of interest" description="Disordered" evidence="1">
    <location>
        <begin position="79"/>
        <end position="115"/>
    </location>
</feature>
<dbReference type="RefSeq" id="WP_166044147.1">
    <property type="nucleotide sequence ID" value="NZ_JAAMPJ010000001.1"/>
</dbReference>
<name>A0A7C9RN00_9PSEU</name>